<dbReference type="OrthoDB" id="1700726at2759"/>
<reference evidence="10 11" key="1">
    <citation type="journal article" date="2018" name="Sci. Rep.">
        <title>Genomic signatures of local adaptation to the degree of environmental predictability in rotifers.</title>
        <authorList>
            <person name="Franch-Gras L."/>
            <person name="Hahn C."/>
            <person name="Garcia-Roger E.M."/>
            <person name="Carmona M.J."/>
            <person name="Serra M."/>
            <person name="Gomez A."/>
        </authorList>
    </citation>
    <scope>NUCLEOTIDE SEQUENCE [LARGE SCALE GENOMIC DNA]</scope>
    <source>
        <strain evidence="10">HYR1</strain>
    </source>
</reference>
<evidence type="ECO:0000256" key="3">
    <source>
        <dbReference type="ARBA" id="ARBA00022741"/>
    </source>
</evidence>
<feature type="domain" description="AMP-dependent synthetase/ligase" evidence="9">
    <location>
        <begin position="114"/>
        <end position="530"/>
    </location>
</feature>
<dbReference type="EMBL" id="REGN01012466">
    <property type="protein sequence ID" value="RMZ95320.1"/>
    <property type="molecule type" value="Genomic_DNA"/>
</dbReference>
<evidence type="ECO:0000313" key="10">
    <source>
        <dbReference type="EMBL" id="RMZ95320.1"/>
    </source>
</evidence>
<keyword evidence="2 10" id="KW-0436">Ligase</keyword>
<dbReference type="GO" id="GO:0005524">
    <property type="term" value="F:ATP binding"/>
    <property type="evidence" value="ECO:0007669"/>
    <property type="project" value="UniProtKB-KW"/>
</dbReference>
<evidence type="ECO:0000313" key="11">
    <source>
        <dbReference type="Proteomes" id="UP000276133"/>
    </source>
</evidence>
<keyword evidence="4" id="KW-0443">Lipid metabolism</keyword>
<feature type="chain" id="PRO_5017958154" description="long-chain-fatty-acid--CoA ligase" evidence="8">
    <location>
        <begin position="23"/>
        <end position="727"/>
    </location>
</feature>
<evidence type="ECO:0000256" key="1">
    <source>
        <dbReference type="ARBA" id="ARBA00006432"/>
    </source>
</evidence>
<evidence type="ECO:0000256" key="4">
    <source>
        <dbReference type="ARBA" id="ARBA00022832"/>
    </source>
</evidence>
<dbReference type="SUPFAM" id="SSF56801">
    <property type="entry name" value="Acetyl-CoA synthetase-like"/>
    <property type="match status" value="1"/>
</dbReference>
<dbReference type="InterPro" id="IPR045851">
    <property type="entry name" value="AMP-bd_C_sf"/>
</dbReference>
<gene>
    <name evidence="10" type="ORF">BpHYR1_012911</name>
</gene>
<dbReference type="PROSITE" id="PS00455">
    <property type="entry name" value="AMP_BINDING"/>
    <property type="match status" value="1"/>
</dbReference>
<name>A0A3M7P966_BRAPC</name>
<dbReference type="GO" id="GO:0030182">
    <property type="term" value="P:neuron differentiation"/>
    <property type="evidence" value="ECO:0007669"/>
    <property type="project" value="TreeGrafter"/>
</dbReference>
<feature type="signal peptide" evidence="8">
    <location>
        <begin position="1"/>
        <end position="22"/>
    </location>
</feature>
<dbReference type="Gene3D" id="3.40.50.12780">
    <property type="entry name" value="N-terminal domain of ligase-like"/>
    <property type="match status" value="1"/>
</dbReference>
<dbReference type="AlphaFoldDB" id="A0A3M7P966"/>
<dbReference type="InterPro" id="IPR042099">
    <property type="entry name" value="ANL_N_sf"/>
</dbReference>
<dbReference type="InterPro" id="IPR020845">
    <property type="entry name" value="AMP-binding_CS"/>
</dbReference>
<dbReference type="Proteomes" id="UP000276133">
    <property type="component" value="Unassembled WGS sequence"/>
</dbReference>
<dbReference type="PANTHER" id="PTHR43272">
    <property type="entry name" value="LONG-CHAIN-FATTY-ACID--COA LIGASE"/>
    <property type="match status" value="1"/>
</dbReference>
<organism evidence="10 11">
    <name type="scientific">Brachionus plicatilis</name>
    <name type="common">Marine rotifer</name>
    <name type="synonym">Brachionus muelleri</name>
    <dbReference type="NCBI Taxonomy" id="10195"/>
    <lineage>
        <taxon>Eukaryota</taxon>
        <taxon>Metazoa</taxon>
        <taxon>Spiralia</taxon>
        <taxon>Gnathifera</taxon>
        <taxon>Rotifera</taxon>
        <taxon>Eurotatoria</taxon>
        <taxon>Monogononta</taxon>
        <taxon>Pseudotrocha</taxon>
        <taxon>Ploima</taxon>
        <taxon>Brachionidae</taxon>
        <taxon>Brachionus</taxon>
    </lineage>
</organism>
<keyword evidence="3" id="KW-0547">Nucleotide-binding</keyword>
<dbReference type="Pfam" id="PF00501">
    <property type="entry name" value="AMP-binding"/>
    <property type="match status" value="1"/>
</dbReference>
<dbReference type="GO" id="GO:0005886">
    <property type="term" value="C:plasma membrane"/>
    <property type="evidence" value="ECO:0007669"/>
    <property type="project" value="TreeGrafter"/>
</dbReference>
<evidence type="ECO:0000259" key="9">
    <source>
        <dbReference type="Pfam" id="PF00501"/>
    </source>
</evidence>
<keyword evidence="4" id="KW-0276">Fatty acid metabolism</keyword>
<dbReference type="GO" id="GO:0005783">
    <property type="term" value="C:endoplasmic reticulum"/>
    <property type="evidence" value="ECO:0007669"/>
    <property type="project" value="TreeGrafter"/>
</dbReference>
<dbReference type="EC" id="6.2.1.3" evidence="7"/>
<dbReference type="GO" id="GO:0004467">
    <property type="term" value="F:long-chain fatty acid-CoA ligase activity"/>
    <property type="evidence" value="ECO:0007669"/>
    <property type="project" value="UniProtKB-EC"/>
</dbReference>
<proteinExistence type="inferred from homology"/>
<dbReference type="GO" id="GO:0005811">
    <property type="term" value="C:lipid droplet"/>
    <property type="evidence" value="ECO:0007669"/>
    <property type="project" value="TreeGrafter"/>
</dbReference>
<dbReference type="PRINTS" id="PR00154">
    <property type="entry name" value="AMPBINDING"/>
</dbReference>
<evidence type="ECO:0000256" key="5">
    <source>
        <dbReference type="ARBA" id="ARBA00022840"/>
    </source>
</evidence>
<dbReference type="InterPro" id="IPR000873">
    <property type="entry name" value="AMP-dep_synth/lig_dom"/>
</dbReference>
<evidence type="ECO:0000256" key="6">
    <source>
        <dbReference type="ARBA" id="ARBA00024484"/>
    </source>
</evidence>
<protein>
    <recommendedName>
        <fullName evidence="7">long-chain-fatty-acid--CoA ligase</fullName>
        <ecNumber evidence="7">6.2.1.3</ecNumber>
    </recommendedName>
</protein>
<comment type="caution">
    <text evidence="10">The sequence shown here is derived from an EMBL/GenBank/DDBJ whole genome shotgun (WGS) entry which is preliminary data.</text>
</comment>
<dbReference type="InterPro" id="IPR020459">
    <property type="entry name" value="AMP-binding"/>
</dbReference>
<evidence type="ECO:0000256" key="7">
    <source>
        <dbReference type="ARBA" id="ARBA00026121"/>
    </source>
</evidence>
<dbReference type="PANTHER" id="PTHR43272:SF83">
    <property type="entry name" value="ACYL-COA SYNTHETASE LONG-CHAIN, ISOFORM J"/>
    <property type="match status" value="1"/>
</dbReference>
<sequence length="727" mass="81719">MSKALKFLVVYPLLFIIGLIDSCLNCCKRRDSRYKQLPKASEKRPFSMLKEKTPGYATYVSEHYKNVPDISPETNIYYEFTKAVKIHQSKQTMGLRRIINIEDQEQPNGKVFKKYNLDDGYRWLTYQEMQSKVDGLANGMLQIGIKSNDYVILFAETRREWLMSALACFKIKAVVVTLYATLGIDALAYGINETSAKTIFASGESVLKVKKILDKIPTITNVIVMTDAFTPNVDKLRNEMMSIRINSFDELVEIGKSSPSNNYEKPLREDLAIIMYTSGSTGNPKGVMMTHGNVLTSRQSLIMRLGEFVDNETYIAYLPLAHIFELLCEITLVIYGVSIGYSNPLTLSDASTAIKSGELGDLKVLKPSIIACVPTVLERVSKGVKDKIALEAGLKKILVEEAANKKLKRVQAGKRSVLLDKIVFSKLNEALFGGNLRLIISGGAMLNRDLQEFCQVHFCQCVQAYGLTETCAGATTQYPFEMSTEQVGSVIGCCEIRLVNWDEGNYTVDDKPNARGEIWIGGGNVTLGYYKMPEKTSEDYHTVNGMRFFATGDIGEMLPNGNLRIIDRKKDLVKLQGGEYVSLNKVENVIKLLPFVSNCCVVADSSRTFCVCLISPDVRKIEGMISTAHVEIETGPKVNPSARRASLDIINEFIDILDKNKNFSDKFNKDLFDHCKKHGLETFEIPSRCRFVREAWLPETGLVTDSLKLKRKEIEKFYKKEIQILYS</sequence>
<keyword evidence="8" id="KW-0732">Signal</keyword>
<keyword evidence="5" id="KW-0067">ATP-binding</keyword>
<keyword evidence="11" id="KW-1185">Reference proteome</keyword>
<comment type="similarity">
    <text evidence="1">Belongs to the ATP-dependent AMP-binding enzyme family.</text>
</comment>
<accession>A0A3M7P966</accession>
<evidence type="ECO:0000256" key="2">
    <source>
        <dbReference type="ARBA" id="ARBA00022598"/>
    </source>
</evidence>
<dbReference type="Gene3D" id="3.30.300.30">
    <property type="match status" value="1"/>
</dbReference>
<dbReference type="STRING" id="10195.A0A3M7P966"/>
<comment type="catalytic activity">
    <reaction evidence="6">
        <text>a long-chain fatty acid + ATP + CoA = a long-chain fatty acyl-CoA + AMP + diphosphate</text>
        <dbReference type="Rhea" id="RHEA:15421"/>
        <dbReference type="ChEBI" id="CHEBI:30616"/>
        <dbReference type="ChEBI" id="CHEBI:33019"/>
        <dbReference type="ChEBI" id="CHEBI:57287"/>
        <dbReference type="ChEBI" id="CHEBI:57560"/>
        <dbReference type="ChEBI" id="CHEBI:83139"/>
        <dbReference type="ChEBI" id="CHEBI:456215"/>
        <dbReference type="EC" id="6.2.1.3"/>
    </reaction>
    <physiologicalReaction direction="left-to-right" evidence="6">
        <dbReference type="Rhea" id="RHEA:15422"/>
    </physiologicalReaction>
</comment>
<evidence type="ECO:0000256" key="8">
    <source>
        <dbReference type="SAM" id="SignalP"/>
    </source>
</evidence>
<dbReference type="GO" id="GO:0035336">
    <property type="term" value="P:long-chain fatty-acyl-CoA metabolic process"/>
    <property type="evidence" value="ECO:0007669"/>
    <property type="project" value="TreeGrafter"/>
</dbReference>